<gene>
    <name evidence="6" type="primary">dabA</name>
    <name evidence="7" type="ORF">PY091_11505</name>
</gene>
<evidence type="ECO:0000256" key="3">
    <source>
        <dbReference type="ARBA" id="ARBA00022723"/>
    </source>
</evidence>
<evidence type="ECO:0000256" key="4">
    <source>
        <dbReference type="ARBA" id="ARBA00022833"/>
    </source>
</evidence>
<comment type="function">
    <text evidence="6">Part of an energy-coupled inorganic carbon pump.</text>
</comment>
<keyword evidence="5 6" id="KW-0472">Membrane</keyword>
<evidence type="ECO:0000256" key="1">
    <source>
        <dbReference type="ARBA" id="ARBA00022448"/>
    </source>
</evidence>
<evidence type="ECO:0000256" key="2">
    <source>
        <dbReference type="ARBA" id="ARBA00022475"/>
    </source>
</evidence>
<feature type="binding site" evidence="6">
    <location>
        <position position="295"/>
    </location>
    <ligand>
        <name>Zn(2+)</name>
        <dbReference type="ChEBI" id="CHEBI:29105"/>
    </ligand>
</feature>
<feature type="binding site" evidence="6">
    <location>
        <position position="297"/>
    </location>
    <ligand>
        <name>Zn(2+)</name>
        <dbReference type="ChEBI" id="CHEBI:29105"/>
    </ligand>
</feature>
<evidence type="ECO:0000256" key="5">
    <source>
        <dbReference type="ARBA" id="ARBA00023136"/>
    </source>
</evidence>
<dbReference type="Proteomes" id="UP001217083">
    <property type="component" value="Unassembled WGS sequence"/>
</dbReference>
<comment type="subcellular location">
    <subcellularLocation>
        <location evidence="6">Cell membrane</location>
        <topology evidence="6">Peripheral membrane protein</topology>
    </subcellularLocation>
</comment>
<dbReference type="PANTHER" id="PTHR38344">
    <property type="entry name" value="UPF0753 PROTEIN AQ_863"/>
    <property type="match status" value="1"/>
</dbReference>
<organism evidence="7 8">
    <name type="scientific">Flagellimonas okinawensis</name>
    <dbReference type="NCBI Taxonomy" id="3031324"/>
    <lineage>
        <taxon>Bacteria</taxon>
        <taxon>Pseudomonadati</taxon>
        <taxon>Bacteroidota</taxon>
        <taxon>Flavobacteriia</taxon>
        <taxon>Flavobacteriales</taxon>
        <taxon>Flavobacteriaceae</taxon>
        <taxon>Flagellimonas</taxon>
    </lineage>
</organism>
<keyword evidence="3 6" id="KW-0479">Metal-binding</keyword>
<comment type="subunit">
    <text evidence="6">Forms a complex with DabB.</text>
</comment>
<protein>
    <recommendedName>
        <fullName evidence="6">Probable inorganic carbon transporter subunit DabA</fullName>
    </recommendedName>
</protein>
<keyword evidence="1 6" id="KW-0813">Transport</keyword>
<dbReference type="RefSeq" id="WP_275649801.1">
    <property type="nucleotide sequence ID" value="NZ_JARFVA010000003.1"/>
</dbReference>
<dbReference type="HAMAP" id="MF_01871">
    <property type="entry name" value="DabA"/>
    <property type="match status" value="1"/>
</dbReference>
<dbReference type="PANTHER" id="PTHR38344:SF1">
    <property type="entry name" value="INORGANIC CARBON TRANSPORTER SUBUNIT DABA-RELATED"/>
    <property type="match status" value="1"/>
</dbReference>
<keyword evidence="2 6" id="KW-1003">Cell membrane</keyword>
<comment type="similarity">
    <text evidence="6">Belongs to the inorganic carbon transporter (TC 9.A.2) DabA family.</text>
</comment>
<dbReference type="EMBL" id="JARFVA010000003">
    <property type="protein sequence ID" value="MDF0707845.1"/>
    <property type="molecule type" value="Genomic_DNA"/>
</dbReference>
<sequence length="786" mass="89404">MNQYSLEIIIEKASNYVGNTWPLYSFVTSNPLSGYEEYSFADAVQQAQKNLGTSVYPKAILYRRALENGEIDISELKDLLAKSGYKRSPDYYLKLMESVQDTLTTNPQNDLDRLMVKWLSAFLDEGLAEWEMPFKSQGFYKAWRMLVPYDNNLNSVNAKDIPKTSWETLENLLSGYSNAQILDIFRVHLAALPGWTGYIKHRGENQPHWQNKYPVDLEQYLAVRLWTAKHLGMEFLVNTELSEMNHQVLELQHIWLKSWEKSWQLEMVRMLKDKPEEDENENRKDAVPDAQMVFCIDTRSELIRRHVESAGNYETFGYAGFFGIAMDYENTTDEVVQKSCPPILDSVYKVTEMATKDNQAKKDIYDRNAARTKFWNYFLKRMKNMLPSTFGFVEGSGLFYGLNLVARTIAPTISKRHTKVGHESICEPEIQSAHSNSDIPIQEQAAIVKSGFDLMGWKSFAPVVVFVGHGSHSANNPFASSLDCGACAARSGKHNARMLAKMANNDQVREVLSTEFGIKIPKTTIFVGAEHNTTTDEIELFDAMVPLSHQQLVSKIKTDLQKAQVSATQERLGIPLNSVAQAHINANNWGETRPEWGLAKNASFVIAPRKVTMHHNLDGRCFLHSYDWRMDKDGKALEAIMQGPMVVTQWINNHYYFATVDNEKFGAGSKITHNITGQFGAVQGNGGDLKVGLPWESLYHDDNDPCHTPLRLSVVVQAPKERVDSILSRNKNLKLLLENEWIHLVIMDPIEEAEIFWKENQILDTTKTDPILKNKSELRVGELTIV</sequence>
<evidence type="ECO:0000313" key="7">
    <source>
        <dbReference type="EMBL" id="MDF0707845.1"/>
    </source>
</evidence>
<accession>A0ABT5XPM8</accession>
<proteinExistence type="inferred from homology"/>
<keyword evidence="4 6" id="KW-0862">Zinc</keyword>
<reference evidence="7 8" key="1">
    <citation type="submission" date="2023-03" db="EMBL/GenBank/DDBJ databases">
        <title>Muricauda XX sp. nov. and Muricauda XXX sp. nov., two novel species isolated from Okinawa Trough.</title>
        <authorList>
            <person name="Cao W."/>
            <person name="Deng X."/>
        </authorList>
    </citation>
    <scope>NUCLEOTIDE SEQUENCE [LARGE SCALE GENOMIC DNA]</scope>
    <source>
        <strain evidence="7 8">81s02</strain>
    </source>
</reference>
<evidence type="ECO:0000313" key="8">
    <source>
        <dbReference type="Proteomes" id="UP001217083"/>
    </source>
</evidence>
<evidence type="ECO:0000256" key="6">
    <source>
        <dbReference type="HAMAP-Rule" id="MF_01871"/>
    </source>
</evidence>
<comment type="cofactor">
    <cofactor evidence="6">
        <name>Zn(2+)</name>
        <dbReference type="ChEBI" id="CHEBI:29105"/>
    </cofactor>
</comment>
<feature type="binding site" evidence="6">
    <location>
        <position position="484"/>
    </location>
    <ligand>
        <name>Zn(2+)</name>
        <dbReference type="ChEBI" id="CHEBI:29105"/>
    </ligand>
</feature>
<feature type="binding site" evidence="6">
    <location>
        <position position="469"/>
    </location>
    <ligand>
        <name>Zn(2+)</name>
        <dbReference type="ChEBI" id="CHEBI:29105"/>
    </ligand>
</feature>
<comment type="caution">
    <text evidence="7">The sequence shown here is derived from an EMBL/GenBank/DDBJ whole genome shotgun (WGS) entry which is preliminary data.</text>
</comment>
<keyword evidence="8" id="KW-1185">Reference proteome</keyword>
<dbReference type="InterPro" id="IPR018752">
    <property type="entry name" value="DabA"/>
</dbReference>
<name>A0ABT5XPM8_9FLAO</name>
<dbReference type="Pfam" id="PF10070">
    <property type="entry name" value="DabA"/>
    <property type="match status" value="1"/>
</dbReference>